<comment type="caution">
    <text evidence="3">The sequence shown here is derived from an EMBL/GenBank/DDBJ whole genome shotgun (WGS) entry which is preliminary data.</text>
</comment>
<evidence type="ECO:0000256" key="1">
    <source>
        <dbReference type="SAM" id="SignalP"/>
    </source>
</evidence>
<dbReference type="InterPro" id="IPR050373">
    <property type="entry name" value="Fibrinogen_C-term_domain"/>
</dbReference>
<dbReference type="NCBIfam" id="NF040941">
    <property type="entry name" value="GGGWT_bact"/>
    <property type="match status" value="1"/>
</dbReference>
<dbReference type="SUPFAM" id="SSF56496">
    <property type="entry name" value="Fibrinogen C-terminal domain-like"/>
    <property type="match status" value="1"/>
</dbReference>
<sequence>MKVVWAVLWAAVVMMEVKEVKDKNEGQEKNLRQMFNFSTTYEPTSVRPVDCADHLMAGAKTSGVYEIYPFTCSCNKPVTVWCDMETDGGGWTVFLSRQDTSPWPQVDFNRTWQEYKEGFGSPYDEYYLGNEMLHVMTKSRAYTLRLNTQQVSGGISFATYETIRVGDEDSRYQMTLSGTQHGISSMTNCFRYLTGRYFTTLDYNSDSGNCVAKKGGGWWWYSNCNYFNPTAAGFNQSMELLCYTLKVQVTRLQMMLRPQICDSAFKTIHLMDMDCGCQVAH</sequence>
<evidence type="ECO:0000259" key="2">
    <source>
        <dbReference type="PROSITE" id="PS51406"/>
    </source>
</evidence>
<evidence type="ECO:0000313" key="3">
    <source>
        <dbReference type="EMBL" id="KAK3873362.1"/>
    </source>
</evidence>
<dbReference type="PROSITE" id="PS51406">
    <property type="entry name" value="FIBRINOGEN_C_2"/>
    <property type="match status" value="1"/>
</dbReference>
<name>A0AAE1FHM1_PETCI</name>
<reference evidence="3" key="1">
    <citation type="submission" date="2023-10" db="EMBL/GenBank/DDBJ databases">
        <title>Genome assemblies of two species of porcelain crab, Petrolisthes cinctipes and Petrolisthes manimaculis (Anomura: Porcellanidae).</title>
        <authorList>
            <person name="Angst P."/>
        </authorList>
    </citation>
    <scope>NUCLEOTIDE SEQUENCE</scope>
    <source>
        <strain evidence="3">PB745_01</strain>
        <tissue evidence="3">Gill</tissue>
    </source>
</reference>
<dbReference type="InterPro" id="IPR002181">
    <property type="entry name" value="Fibrinogen_a/b/g_C_dom"/>
</dbReference>
<evidence type="ECO:0000313" key="4">
    <source>
        <dbReference type="Proteomes" id="UP001286313"/>
    </source>
</evidence>
<dbReference type="PANTHER" id="PTHR19143">
    <property type="entry name" value="FIBRINOGEN/TENASCIN/ANGIOPOEITIN"/>
    <property type="match status" value="1"/>
</dbReference>
<dbReference type="Proteomes" id="UP001286313">
    <property type="component" value="Unassembled WGS sequence"/>
</dbReference>
<feature type="domain" description="Fibrinogen C-terminal" evidence="2">
    <location>
        <begin position="42"/>
        <end position="229"/>
    </location>
</feature>
<keyword evidence="1" id="KW-0732">Signal</keyword>
<dbReference type="InterPro" id="IPR036056">
    <property type="entry name" value="Fibrinogen-like_C"/>
</dbReference>
<protein>
    <recommendedName>
        <fullName evidence="2">Fibrinogen C-terminal domain-containing protein</fullName>
    </recommendedName>
</protein>
<dbReference type="GO" id="GO:0005615">
    <property type="term" value="C:extracellular space"/>
    <property type="evidence" value="ECO:0007669"/>
    <property type="project" value="TreeGrafter"/>
</dbReference>
<dbReference type="Pfam" id="PF00147">
    <property type="entry name" value="Fibrinogen_C"/>
    <property type="match status" value="1"/>
</dbReference>
<gene>
    <name evidence="3" type="ORF">Pcinc_021616</name>
</gene>
<dbReference type="InterPro" id="IPR014716">
    <property type="entry name" value="Fibrinogen_a/b/g_C_1"/>
</dbReference>
<dbReference type="EMBL" id="JAWQEG010002230">
    <property type="protein sequence ID" value="KAK3873362.1"/>
    <property type="molecule type" value="Genomic_DNA"/>
</dbReference>
<dbReference type="Gene3D" id="3.90.215.10">
    <property type="entry name" value="Gamma Fibrinogen, chain A, domain 1"/>
    <property type="match status" value="1"/>
</dbReference>
<dbReference type="AlphaFoldDB" id="A0AAE1FHM1"/>
<dbReference type="SMART" id="SM00186">
    <property type="entry name" value="FBG"/>
    <property type="match status" value="1"/>
</dbReference>
<proteinExistence type="predicted"/>
<feature type="signal peptide" evidence="1">
    <location>
        <begin position="1"/>
        <end position="22"/>
    </location>
</feature>
<accession>A0AAE1FHM1</accession>
<feature type="chain" id="PRO_5042107226" description="Fibrinogen C-terminal domain-containing protein" evidence="1">
    <location>
        <begin position="23"/>
        <end position="281"/>
    </location>
</feature>
<organism evidence="3 4">
    <name type="scientific">Petrolisthes cinctipes</name>
    <name type="common">Flat porcelain crab</name>
    <dbReference type="NCBI Taxonomy" id="88211"/>
    <lineage>
        <taxon>Eukaryota</taxon>
        <taxon>Metazoa</taxon>
        <taxon>Ecdysozoa</taxon>
        <taxon>Arthropoda</taxon>
        <taxon>Crustacea</taxon>
        <taxon>Multicrustacea</taxon>
        <taxon>Malacostraca</taxon>
        <taxon>Eumalacostraca</taxon>
        <taxon>Eucarida</taxon>
        <taxon>Decapoda</taxon>
        <taxon>Pleocyemata</taxon>
        <taxon>Anomura</taxon>
        <taxon>Galatheoidea</taxon>
        <taxon>Porcellanidae</taxon>
        <taxon>Petrolisthes</taxon>
    </lineage>
</organism>
<keyword evidence="4" id="KW-1185">Reference proteome</keyword>